<accession>A0A1F6DCU1</accession>
<sequence>MATTKQRINISVSDSTHETLKRLAKRDQEPLATKVSNLIEQILELEEDRVLSAIADERLKGKVRWIKDSDKIWK</sequence>
<protein>
    <recommendedName>
        <fullName evidence="3">CopG-like ribbon-helix-helix domain-containing protein</fullName>
    </recommendedName>
</protein>
<dbReference type="AlphaFoldDB" id="A0A1F6DCU1"/>
<evidence type="ECO:0000313" key="2">
    <source>
        <dbReference type="Proteomes" id="UP000178042"/>
    </source>
</evidence>
<gene>
    <name evidence="1" type="ORF">A3C86_02380</name>
</gene>
<proteinExistence type="predicted"/>
<dbReference type="EMBL" id="MFLD01000028">
    <property type="protein sequence ID" value="OGG59248.1"/>
    <property type="molecule type" value="Genomic_DNA"/>
</dbReference>
<dbReference type="Proteomes" id="UP000178042">
    <property type="component" value="Unassembled WGS sequence"/>
</dbReference>
<organism evidence="1 2">
    <name type="scientific">Candidatus Kaiserbacteria bacterium RIFCSPHIGHO2_02_FULL_49_16</name>
    <dbReference type="NCBI Taxonomy" id="1798490"/>
    <lineage>
        <taxon>Bacteria</taxon>
        <taxon>Candidatus Kaiseribacteriota</taxon>
    </lineage>
</organism>
<comment type="caution">
    <text evidence="1">The sequence shown here is derived from an EMBL/GenBank/DDBJ whole genome shotgun (WGS) entry which is preliminary data.</text>
</comment>
<evidence type="ECO:0008006" key="3">
    <source>
        <dbReference type="Google" id="ProtNLM"/>
    </source>
</evidence>
<name>A0A1F6DCU1_9BACT</name>
<reference evidence="1 2" key="1">
    <citation type="journal article" date="2016" name="Nat. Commun.">
        <title>Thousands of microbial genomes shed light on interconnected biogeochemical processes in an aquifer system.</title>
        <authorList>
            <person name="Anantharaman K."/>
            <person name="Brown C.T."/>
            <person name="Hug L.A."/>
            <person name="Sharon I."/>
            <person name="Castelle C.J."/>
            <person name="Probst A.J."/>
            <person name="Thomas B.C."/>
            <person name="Singh A."/>
            <person name="Wilkins M.J."/>
            <person name="Karaoz U."/>
            <person name="Brodie E.L."/>
            <person name="Williams K.H."/>
            <person name="Hubbard S.S."/>
            <person name="Banfield J.F."/>
        </authorList>
    </citation>
    <scope>NUCLEOTIDE SEQUENCE [LARGE SCALE GENOMIC DNA]</scope>
</reference>
<evidence type="ECO:0000313" key="1">
    <source>
        <dbReference type="EMBL" id="OGG59248.1"/>
    </source>
</evidence>